<keyword evidence="6 7" id="KW-0472">Membrane</keyword>
<feature type="transmembrane region" description="Helical" evidence="7">
    <location>
        <begin position="210"/>
        <end position="237"/>
    </location>
</feature>
<dbReference type="EMBL" id="CP104395">
    <property type="protein sequence ID" value="WEL19197.1"/>
    <property type="molecule type" value="Genomic_DNA"/>
</dbReference>
<evidence type="ECO:0000256" key="3">
    <source>
        <dbReference type="ARBA" id="ARBA00022448"/>
    </source>
</evidence>
<organism evidence="10 11">
    <name type="scientific">Candidatus Nanohalococcus occultus</name>
    <dbReference type="NCBI Taxonomy" id="2978047"/>
    <lineage>
        <taxon>Archaea</taxon>
        <taxon>Candidatus Nanohalarchaeota</taxon>
        <taxon>Candidatus Nanohalarchaeota incertae sedis</taxon>
        <taxon>Candidatus Nanohalococcus</taxon>
    </lineage>
</organism>
<dbReference type="InterPro" id="IPR038770">
    <property type="entry name" value="Na+/solute_symporter_sf"/>
</dbReference>
<feature type="domain" description="RCK N-terminal" evidence="9">
    <location>
        <begin position="397"/>
        <end position="505"/>
    </location>
</feature>
<evidence type="ECO:0000256" key="6">
    <source>
        <dbReference type="ARBA" id="ARBA00023136"/>
    </source>
</evidence>
<evidence type="ECO:0000256" key="4">
    <source>
        <dbReference type="ARBA" id="ARBA00022692"/>
    </source>
</evidence>
<name>A0ABY8CDD7_9ARCH</name>
<evidence type="ECO:0000256" key="1">
    <source>
        <dbReference type="ARBA" id="ARBA00004141"/>
    </source>
</evidence>
<evidence type="ECO:0000259" key="8">
    <source>
        <dbReference type="Pfam" id="PF00999"/>
    </source>
</evidence>
<evidence type="ECO:0000256" key="2">
    <source>
        <dbReference type="ARBA" id="ARBA00005551"/>
    </source>
</evidence>
<feature type="transmembrane region" description="Helical" evidence="7">
    <location>
        <begin position="325"/>
        <end position="355"/>
    </location>
</feature>
<feature type="transmembrane region" description="Helical" evidence="7">
    <location>
        <begin position="280"/>
        <end position="305"/>
    </location>
</feature>
<feature type="transmembrane region" description="Helical" evidence="7">
    <location>
        <begin position="29"/>
        <end position="45"/>
    </location>
</feature>
<dbReference type="Gene3D" id="1.20.1530.20">
    <property type="match status" value="1"/>
</dbReference>
<dbReference type="Pfam" id="PF02254">
    <property type="entry name" value="TrkA_N"/>
    <property type="match status" value="1"/>
</dbReference>
<feature type="transmembrane region" description="Helical" evidence="7">
    <location>
        <begin position="176"/>
        <end position="198"/>
    </location>
</feature>
<dbReference type="PANTHER" id="PTHR42751">
    <property type="entry name" value="SODIUM/HYDROGEN EXCHANGER FAMILY/TRKA DOMAIN PROTEIN"/>
    <property type="match status" value="1"/>
</dbReference>
<gene>
    <name evidence="10" type="primary">kefB</name>
    <name evidence="10" type="ORF">SVXNc_0165</name>
</gene>
<dbReference type="InterPro" id="IPR036291">
    <property type="entry name" value="NAD(P)-bd_dom_sf"/>
</dbReference>
<dbReference type="GeneID" id="90589600"/>
<sequence>MSELINLLTLVFASSAFLILIMDRLNHPILPAYILGGILIGGYLPEEQFLNLSQLGIAFLVFIFGLKADLSRIKVTAFETTTTTLVQVALAGASMFVIAQGFGFNALNSLYLAAAAGFSSSMVGLELIDGEIRADLLHGRLAESIQLMQDLLAVALIAVIGSSLTLNALAMNFLELTGMIALAVIFRQIVFDNVAALAEGSEELLMLSSLTLLTVFISVSQLLELSIVTGAFAAGLAVAKFPHNLEILDSVGSLKDFFSAIFFVSLGALIAYPEPTAIALTLILLIGTLIIKPVITSLLLMTNGYDKRTSYLAGFSLDQVSEFSLIIAIQAYIAGTIALEIFHAITLAATVTMIISSYTSRYEEEIYEAVSKNDWIEVNSRKIKEKSDVPSDMKEHVILVGYDIQGKEIAEKLEIEGQDYVIIENDPEKISQISKEDKNYTFGDVMDDETWKTAKIDEASLIISTVPSTKISKHISQLETDADIIVNSSEIDEAKELLEAGAMYVSLAEVLSSEELNEHINGVLHDQNYREELRRKNILEIRQQLQNSDS</sequence>
<reference evidence="10 11" key="1">
    <citation type="submission" date="2022-09" db="EMBL/GenBank/DDBJ databases">
        <title>Xylan utilization by haloarchaea-nanohaloarchaea associations.</title>
        <authorList>
            <person name="Yakimov M."/>
        </authorList>
    </citation>
    <scope>NUCLEOTIDE SEQUENCE [LARGE SCALE GENOMIC DNA]</scope>
    <source>
        <strain evidence="10 11">SVXNc</strain>
    </source>
</reference>
<keyword evidence="11" id="KW-1185">Reference proteome</keyword>
<keyword evidence="4 7" id="KW-0812">Transmembrane</keyword>
<protein>
    <submittedName>
        <fullName evidence="10">Kef-type K transport system, membrane componentfused TrkA K transport system</fullName>
    </submittedName>
</protein>
<feature type="transmembrane region" description="Helical" evidence="7">
    <location>
        <begin position="51"/>
        <end position="70"/>
    </location>
</feature>
<feature type="transmembrane region" description="Helical" evidence="7">
    <location>
        <begin position="82"/>
        <end position="104"/>
    </location>
</feature>
<evidence type="ECO:0000313" key="11">
    <source>
        <dbReference type="Proteomes" id="UP001218034"/>
    </source>
</evidence>
<feature type="transmembrane region" description="Helical" evidence="7">
    <location>
        <begin position="6"/>
        <end position="22"/>
    </location>
</feature>
<proteinExistence type="inferred from homology"/>
<dbReference type="InterPro" id="IPR006153">
    <property type="entry name" value="Cation/H_exchanger_TM"/>
</dbReference>
<comment type="subcellular location">
    <subcellularLocation>
        <location evidence="1">Membrane</location>
        <topology evidence="1">Multi-pass membrane protein</topology>
    </subcellularLocation>
</comment>
<dbReference type="Pfam" id="PF00999">
    <property type="entry name" value="Na_H_Exchanger"/>
    <property type="match status" value="1"/>
</dbReference>
<accession>A0ABY8CDD7</accession>
<dbReference type="InterPro" id="IPR003148">
    <property type="entry name" value="RCK_N"/>
</dbReference>
<evidence type="ECO:0000256" key="7">
    <source>
        <dbReference type="SAM" id="Phobius"/>
    </source>
</evidence>
<keyword evidence="3" id="KW-0813">Transport</keyword>
<evidence type="ECO:0000313" key="10">
    <source>
        <dbReference type="EMBL" id="WEL19197.1"/>
    </source>
</evidence>
<dbReference type="SUPFAM" id="SSF51735">
    <property type="entry name" value="NAD(P)-binding Rossmann-fold domains"/>
    <property type="match status" value="1"/>
</dbReference>
<dbReference type="RefSeq" id="WP_347722069.1">
    <property type="nucleotide sequence ID" value="NZ_CP104395.1"/>
</dbReference>
<keyword evidence="5 7" id="KW-1133">Transmembrane helix</keyword>
<feature type="transmembrane region" description="Helical" evidence="7">
    <location>
        <begin position="151"/>
        <end position="170"/>
    </location>
</feature>
<comment type="similarity">
    <text evidence="2">Belongs to the monovalent cation:proton antiporter 2 (CPA2) transporter (TC 2.A.37) family.</text>
</comment>
<evidence type="ECO:0000259" key="9">
    <source>
        <dbReference type="Pfam" id="PF02254"/>
    </source>
</evidence>
<feature type="transmembrane region" description="Helical" evidence="7">
    <location>
        <begin position="257"/>
        <end position="273"/>
    </location>
</feature>
<dbReference type="Gene3D" id="3.40.50.720">
    <property type="entry name" value="NAD(P)-binding Rossmann-like Domain"/>
    <property type="match status" value="1"/>
</dbReference>
<feature type="domain" description="Cation/H+ exchanger transmembrane" evidence="8">
    <location>
        <begin position="15"/>
        <end position="356"/>
    </location>
</feature>
<evidence type="ECO:0000256" key="5">
    <source>
        <dbReference type="ARBA" id="ARBA00022989"/>
    </source>
</evidence>
<dbReference type="PANTHER" id="PTHR42751:SF3">
    <property type="entry name" value="SODIUM_GLUTAMATE SYMPORTER"/>
    <property type="match status" value="1"/>
</dbReference>
<dbReference type="Proteomes" id="UP001218034">
    <property type="component" value="Chromosome"/>
</dbReference>